<dbReference type="EMBL" id="VSSQ01015479">
    <property type="protein sequence ID" value="MPM55870.1"/>
    <property type="molecule type" value="Genomic_DNA"/>
</dbReference>
<evidence type="ECO:0000256" key="3">
    <source>
        <dbReference type="ARBA" id="ARBA00022679"/>
    </source>
</evidence>
<dbReference type="GO" id="GO:0006152">
    <property type="term" value="P:purine nucleoside catabolic process"/>
    <property type="evidence" value="ECO:0007669"/>
    <property type="project" value="TreeGrafter"/>
</dbReference>
<organism evidence="5">
    <name type="scientific">bioreactor metagenome</name>
    <dbReference type="NCBI Taxonomy" id="1076179"/>
    <lineage>
        <taxon>unclassified sequences</taxon>
        <taxon>metagenomes</taxon>
        <taxon>ecological metagenomes</taxon>
    </lineage>
</organism>
<proteinExistence type="inferred from homology"/>
<keyword evidence="3 5" id="KW-0808">Transferase</keyword>
<dbReference type="CDD" id="cd09006">
    <property type="entry name" value="PNP_EcPNPI-like"/>
    <property type="match status" value="1"/>
</dbReference>
<dbReference type="PANTHER" id="PTHR43691">
    <property type="entry name" value="URIDINE PHOSPHORYLASE"/>
    <property type="match status" value="1"/>
</dbReference>
<dbReference type="PANTHER" id="PTHR43691:SF11">
    <property type="entry name" value="FI09636P-RELATED"/>
    <property type="match status" value="1"/>
</dbReference>
<evidence type="ECO:0000313" key="5">
    <source>
        <dbReference type="EMBL" id="MPM55870.1"/>
    </source>
</evidence>
<dbReference type="Gene3D" id="3.40.50.1580">
    <property type="entry name" value="Nucleoside phosphorylase domain"/>
    <property type="match status" value="1"/>
</dbReference>
<dbReference type="InterPro" id="IPR000845">
    <property type="entry name" value="Nucleoside_phosphorylase_d"/>
</dbReference>
<feature type="domain" description="Nucleoside phosphorylase" evidence="4">
    <location>
        <begin position="3"/>
        <end position="182"/>
    </location>
</feature>
<evidence type="ECO:0000259" key="4">
    <source>
        <dbReference type="Pfam" id="PF01048"/>
    </source>
</evidence>
<comment type="caution">
    <text evidence="5">The sequence shown here is derived from an EMBL/GenBank/DDBJ whole genome shotgun (WGS) entry which is preliminary data.</text>
</comment>
<dbReference type="EC" id="2.4.2.1" evidence="5"/>
<dbReference type="GO" id="GO:0004731">
    <property type="term" value="F:purine-nucleoside phosphorylase activity"/>
    <property type="evidence" value="ECO:0007669"/>
    <property type="project" value="UniProtKB-EC"/>
</dbReference>
<dbReference type="Pfam" id="PF01048">
    <property type="entry name" value="PNP_UDP_1"/>
    <property type="match status" value="1"/>
</dbReference>
<dbReference type="InterPro" id="IPR004402">
    <property type="entry name" value="DeoD-type"/>
</dbReference>
<gene>
    <name evidence="5" type="primary">deoD_21</name>
    <name evidence="5" type="ORF">SDC9_102668</name>
</gene>
<dbReference type="InterPro" id="IPR018016">
    <property type="entry name" value="Nucleoside_phosphorylase_CS"/>
</dbReference>
<sequence length="193" mass="21351">MFGYTGTYKGKPISVMGSGMGMPSIGIYSYELFAFYGVETIIRIGTAGSYAEDVKVFDVILGDSAWSESTYALRQGGELCDVLYPSAETNEKIKACAKELNIPLKVGRIHSSDNFYREKGMPDFAIYRDIKGCICCEMESFALFQNAKVLGKNAACLLTISDSLLTHQETTSEERETAFTNMMKIALEMVNKQ</sequence>
<protein>
    <submittedName>
        <fullName evidence="5">Purine nucleoside phosphorylase DeoD-type</fullName>
        <ecNumber evidence="5">2.4.2.1</ecNumber>
    </submittedName>
</protein>
<reference evidence="5" key="1">
    <citation type="submission" date="2019-08" db="EMBL/GenBank/DDBJ databases">
        <authorList>
            <person name="Kucharzyk K."/>
            <person name="Murdoch R.W."/>
            <person name="Higgins S."/>
            <person name="Loffler F."/>
        </authorList>
    </citation>
    <scope>NUCLEOTIDE SEQUENCE</scope>
</reference>
<evidence type="ECO:0000256" key="2">
    <source>
        <dbReference type="ARBA" id="ARBA00022676"/>
    </source>
</evidence>
<dbReference type="InterPro" id="IPR035994">
    <property type="entry name" value="Nucleoside_phosphorylase_sf"/>
</dbReference>
<dbReference type="SUPFAM" id="SSF53167">
    <property type="entry name" value="Purine and uridine phosphorylases"/>
    <property type="match status" value="1"/>
</dbReference>
<dbReference type="PROSITE" id="PS01232">
    <property type="entry name" value="PNP_UDP_1"/>
    <property type="match status" value="1"/>
</dbReference>
<dbReference type="GO" id="GO:0005829">
    <property type="term" value="C:cytosol"/>
    <property type="evidence" value="ECO:0007669"/>
    <property type="project" value="TreeGrafter"/>
</dbReference>
<comment type="similarity">
    <text evidence="1">Belongs to the PNP/UDP phosphorylase family.</text>
</comment>
<accession>A0A645ARY6</accession>
<name>A0A645ARY6_9ZZZZ</name>
<evidence type="ECO:0000256" key="1">
    <source>
        <dbReference type="ARBA" id="ARBA00010456"/>
    </source>
</evidence>
<dbReference type="AlphaFoldDB" id="A0A645ARY6"/>
<keyword evidence="2 5" id="KW-0328">Glycosyltransferase</keyword>